<comment type="caution">
    <text evidence="1">The sequence shown here is derived from an EMBL/GenBank/DDBJ whole genome shotgun (WGS) entry which is preliminary data.</text>
</comment>
<proteinExistence type="predicted"/>
<keyword evidence="2" id="KW-1185">Reference proteome</keyword>
<dbReference type="Proteomes" id="UP001219525">
    <property type="component" value="Unassembled WGS sequence"/>
</dbReference>
<dbReference type="EMBL" id="JARJCW010000021">
    <property type="protein sequence ID" value="KAJ7213395.1"/>
    <property type="molecule type" value="Genomic_DNA"/>
</dbReference>
<sequence length="394" mass="43931">MKALALELIDSIICGLDVPSLKACSLAGSLVRASCQRILLRSLSVRVADGPLRRGYRPSRRPANHIAARDLLIQSPHVAHYITHLKVQFLSVTVDTAAADILEELLAKLSSVRYCTLRAGDTVNSGSIFNWVDILPATFTDFLSHQQLEKLWVDRIAAIPLPILSQMLGATRFLSMIYVSLDALEDHTRSIPLYQPSIETLLLNSKCDRVAEQLCCPPFKSYMTILRHLSIVVWASDDLHGPFLSSLPRTLRSIRFSFMVPYTTFILPNLSLPEVVTAEFALPLGRIHPEYMNPIVSFLAPGVAPVLGDIIIANRYPMNWIFSPPELAALDSALDAHPGSPRVRLRGTFFQDEALQKFLSCAQAGMPRAHQAGRLFIEQEPERNNYKRLPQSED</sequence>
<protein>
    <submittedName>
        <fullName evidence="1">Uncharacterized protein</fullName>
    </submittedName>
</protein>
<gene>
    <name evidence="1" type="ORF">GGX14DRAFT_445056</name>
</gene>
<evidence type="ECO:0000313" key="1">
    <source>
        <dbReference type="EMBL" id="KAJ7213395.1"/>
    </source>
</evidence>
<accession>A0AAD6VQ49</accession>
<dbReference type="AlphaFoldDB" id="A0AAD6VQ49"/>
<evidence type="ECO:0000313" key="2">
    <source>
        <dbReference type="Proteomes" id="UP001219525"/>
    </source>
</evidence>
<name>A0AAD6VQ49_9AGAR</name>
<reference evidence="1" key="1">
    <citation type="submission" date="2023-03" db="EMBL/GenBank/DDBJ databases">
        <title>Massive genome expansion in bonnet fungi (Mycena s.s.) driven by repeated elements and novel gene families across ecological guilds.</title>
        <authorList>
            <consortium name="Lawrence Berkeley National Laboratory"/>
            <person name="Harder C.B."/>
            <person name="Miyauchi S."/>
            <person name="Viragh M."/>
            <person name="Kuo A."/>
            <person name="Thoen E."/>
            <person name="Andreopoulos B."/>
            <person name="Lu D."/>
            <person name="Skrede I."/>
            <person name="Drula E."/>
            <person name="Henrissat B."/>
            <person name="Morin E."/>
            <person name="Kohler A."/>
            <person name="Barry K."/>
            <person name="LaButti K."/>
            <person name="Morin E."/>
            <person name="Salamov A."/>
            <person name="Lipzen A."/>
            <person name="Mereny Z."/>
            <person name="Hegedus B."/>
            <person name="Baldrian P."/>
            <person name="Stursova M."/>
            <person name="Weitz H."/>
            <person name="Taylor A."/>
            <person name="Grigoriev I.V."/>
            <person name="Nagy L.G."/>
            <person name="Martin F."/>
            <person name="Kauserud H."/>
        </authorList>
    </citation>
    <scope>NUCLEOTIDE SEQUENCE</scope>
    <source>
        <strain evidence="1">9144</strain>
    </source>
</reference>
<organism evidence="1 2">
    <name type="scientific">Mycena pura</name>
    <dbReference type="NCBI Taxonomy" id="153505"/>
    <lineage>
        <taxon>Eukaryota</taxon>
        <taxon>Fungi</taxon>
        <taxon>Dikarya</taxon>
        <taxon>Basidiomycota</taxon>
        <taxon>Agaricomycotina</taxon>
        <taxon>Agaricomycetes</taxon>
        <taxon>Agaricomycetidae</taxon>
        <taxon>Agaricales</taxon>
        <taxon>Marasmiineae</taxon>
        <taxon>Mycenaceae</taxon>
        <taxon>Mycena</taxon>
    </lineage>
</organism>